<dbReference type="NCBIfam" id="TIGR00756">
    <property type="entry name" value="PPR"/>
    <property type="match status" value="7"/>
</dbReference>
<feature type="repeat" description="PPR" evidence="2">
    <location>
        <begin position="812"/>
        <end position="846"/>
    </location>
</feature>
<dbReference type="FunFam" id="1.25.40.10:FF:000073">
    <property type="entry name" value="Pentatricopeptide repeat-containing protein chloroplastic"/>
    <property type="match status" value="1"/>
</dbReference>
<feature type="repeat" description="PPR" evidence="2">
    <location>
        <begin position="137"/>
        <end position="171"/>
    </location>
</feature>
<feature type="repeat" description="PPR" evidence="2">
    <location>
        <begin position="405"/>
        <end position="439"/>
    </location>
</feature>
<accession>A0A1D1Z7A7</accession>
<dbReference type="PROSITE" id="PS51375">
    <property type="entry name" value="PPR"/>
    <property type="match status" value="9"/>
</dbReference>
<evidence type="ECO:0000256" key="2">
    <source>
        <dbReference type="PROSITE-ProRule" id="PRU00708"/>
    </source>
</evidence>
<keyword evidence="1" id="KW-0677">Repeat</keyword>
<dbReference type="Pfam" id="PF20431">
    <property type="entry name" value="E_motif"/>
    <property type="match status" value="1"/>
</dbReference>
<proteinExistence type="predicted"/>
<feature type="repeat" description="PPR" evidence="2">
    <location>
        <begin position="607"/>
        <end position="641"/>
    </location>
</feature>
<dbReference type="AlphaFoldDB" id="A0A1D1Z7A7"/>
<sequence length="1037" mass="114054">MLAPRRIWRQGCPRPTNLPGQHIHLPFSPPPQGPSPIGVKPPPSVIDAADPEAYADLLLSWSKWLCRKNLGLSRNLLDETPHRTLAAAESCRILHARIARLGFRLVGRLATALVDLYSKSRGLVYARRVFDGVEGHDGAAWNAVLSVYSRQGMPGDVVREFRSMRQAGLFSNEHSFAIVLSSCARLEDLDCGRQIHGDIIKTGFGFSAFCQGSLLNMYAKCGRVDDARQLFDGYQNPDTISWTAMMGGYVQAGMPGMALKLFDRMREQGVVLDGVTSVTAITACVGLGRLQDARDLFVRMTSPNTIAWNAIISGHSQNGHEADALGFFQEMHSTGVKPTRSTLGSVLSAAAVLNALDEGRQVHSEAVRLGLDSNVYVGSSLISMYAKCCAIEDAKKVFNLICEKNLVMWNAMLGGYIQNGQPEEVMELFFEMNGSGFPCDEFTCVSLFGACACLEDLELGRQLHCAVIKRNYDRSIFVGNAVVDMYSKSGELDSAKQQFELIPDPDIVSWNALIVGHVYNERESEALCMFCSMREDNVLPDVVSFATVISACSSVQRFEVGKQVHCLATKFGLQQNIYVGSSLVDFYAKLGDMESSRKVFVHMPEKSVVSTNALITGYVQNNNMEEALVSFRQMLRQGLKPSQFTFASVLPACVGPFGPRLGMQLHCHTLKSGFLHSDVVVHVALMNLYLKSRSQEDAYNLFSEVCSNKNVILWTAIISGHAQNGYCEDAISLFWKMHGYNVRPDQSTFASVLGACAYLASSKDGKVVHSLIVRTGFDSDEHTGSALVDMYSKCGDICASLRVFNEMKNKKGIISWNSLIVGLAKNGFAEEALAFFHQMQELNILPDDITILGVLTACSHAGLVSEGRAIFDSMHKYGINPRTDHHACVVDLLGRGGYLKEAEEFINELPYEPDAVIWSTFLSACRMHGDNERSTRAAENLIKLEPRISSSYVLLSNICAVSGNWDGVRTTRRAMKERGVKKTPGCSWITVGNKTSSFVAGDKFHPDSVDIYAILKHLTAVMKKDGYDSELGSLSLH</sequence>
<dbReference type="FunFam" id="1.25.40.10:FF:000366">
    <property type="entry name" value="Pentatricopeptide (PPR) repeat-containing protein"/>
    <property type="match status" value="1"/>
</dbReference>
<dbReference type="GO" id="GO:0003723">
    <property type="term" value="F:RNA binding"/>
    <property type="evidence" value="ECO:0007669"/>
    <property type="project" value="InterPro"/>
</dbReference>
<dbReference type="InterPro" id="IPR011990">
    <property type="entry name" value="TPR-like_helical_dom_sf"/>
</dbReference>
<dbReference type="FunFam" id="1.25.40.10:FF:000344">
    <property type="entry name" value="Pentatricopeptide repeat-containing protein"/>
    <property type="match status" value="1"/>
</dbReference>
<dbReference type="InterPro" id="IPR046848">
    <property type="entry name" value="E_motif"/>
</dbReference>
<feature type="repeat" description="PPR" evidence="2">
    <location>
        <begin position="304"/>
        <end position="338"/>
    </location>
</feature>
<feature type="repeat" description="PPR" evidence="2">
    <location>
        <begin position="847"/>
        <end position="881"/>
    </location>
</feature>
<protein>
    <submittedName>
        <fullName evidence="4">Pentatricopeptide repeat-containing protein At3g09040, mitochondrial</fullName>
    </submittedName>
</protein>
<dbReference type="GO" id="GO:0009451">
    <property type="term" value="P:RNA modification"/>
    <property type="evidence" value="ECO:0007669"/>
    <property type="project" value="InterPro"/>
</dbReference>
<dbReference type="Pfam" id="PF01535">
    <property type="entry name" value="PPR"/>
    <property type="match status" value="2"/>
</dbReference>
<evidence type="ECO:0000256" key="3">
    <source>
        <dbReference type="SAM" id="MobiDB-lite"/>
    </source>
</evidence>
<feature type="repeat" description="PPR" evidence="2">
    <location>
        <begin position="710"/>
        <end position="744"/>
    </location>
</feature>
<dbReference type="Pfam" id="PF13041">
    <property type="entry name" value="PPR_2"/>
    <property type="match status" value="7"/>
</dbReference>
<feature type="compositionally biased region" description="Pro residues" evidence="3">
    <location>
        <begin position="27"/>
        <end position="38"/>
    </location>
</feature>
<feature type="region of interest" description="Disordered" evidence="3">
    <location>
        <begin position="11"/>
        <end position="38"/>
    </location>
</feature>
<feature type="repeat" description="PPR" evidence="2">
    <location>
        <begin position="506"/>
        <end position="540"/>
    </location>
</feature>
<name>A0A1D1Z7A7_9ARAE</name>
<dbReference type="FunFam" id="1.25.40.10:FF:000453">
    <property type="entry name" value="Pentatricopeptide repeat-containing protein mitochondrial"/>
    <property type="match status" value="1"/>
</dbReference>
<dbReference type="InterPro" id="IPR002885">
    <property type="entry name" value="PPR_rpt"/>
</dbReference>
<dbReference type="FunFam" id="1.25.40.10:FF:000343">
    <property type="entry name" value="Pentatricopeptide repeat-containing protein At3g58590"/>
    <property type="match status" value="1"/>
</dbReference>
<evidence type="ECO:0000313" key="4">
    <source>
        <dbReference type="EMBL" id="JAT62756.1"/>
    </source>
</evidence>
<dbReference type="FunFam" id="1.25.40.10:FF:000031">
    <property type="entry name" value="Pentatricopeptide repeat-containing protein mitochondrial"/>
    <property type="match status" value="1"/>
</dbReference>
<dbReference type="PANTHER" id="PTHR47926">
    <property type="entry name" value="PENTATRICOPEPTIDE REPEAT-CONTAINING PROTEIN"/>
    <property type="match status" value="1"/>
</dbReference>
<feature type="repeat" description="PPR" evidence="2">
    <location>
        <begin position="238"/>
        <end position="272"/>
    </location>
</feature>
<organism evidence="4">
    <name type="scientific">Anthurium amnicola</name>
    <dbReference type="NCBI Taxonomy" id="1678845"/>
    <lineage>
        <taxon>Eukaryota</taxon>
        <taxon>Viridiplantae</taxon>
        <taxon>Streptophyta</taxon>
        <taxon>Embryophyta</taxon>
        <taxon>Tracheophyta</taxon>
        <taxon>Spermatophyta</taxon>
        <taxon>Magnoliopsida</taxon>
        <taxon>Liliopsida</taxon>
        <taxon>Araceae</taxon>
        <taxon>Pothoideae</taxon>
        <taxon>Potheae</taxon>
        <taxon>Anthurium</taxon>
    </lineage>
</organism>
<reference evidence="4" key="1">
    <citation type="submission" date="2015-07" db="EMBL/GenBank/DDBJ databases">
        <title>Transcriptome Assembly of Anthurium amnicola.</title>
        <authorList>
            <person name="Suzuki J."/>
        </authorList>
    </citation>
    <scope>NUCLEOTIDE SEQUENCE</scope>
</reference>
<dbReference type="Gene3D" id="1.25.40.10">
    <property type="entry name" value="Tetratricopeptide repeat domain"/>
    <property type="match status" value="8"/>
</dbReference>
<dbReference type="PANTHER" id="PTHR47926:SF441">
    <property type="entry name" value="PENTATRICOPEPTIDE REPEAT-CONTAINING PROTEIN"/>
    <property type="match status" value="1"/>
</dbReference>
<gene>
    <name evidence="4" type="primary">PCMP-E88_2</name>
    <name evidence="4" type="ORF">g.96011</name>
</gene>
<dbReference type="InterPro" id="IPR046960">
    <property type="entry name" value="PPR_At4g14850-like_plant"/>
</dbReference>
<dbReference type="EMBL" id="GDJX01005180">
    <property type="protein sequence ID" value="JAT62756.1"/>
    <property type="molecule type" value="Transcribed_RNA"/>
</dbReference>
<evidence type="ECO:0000256" key="1">
    <source>
        <dbReference type="ARBA" id="ARBA00022737"/>
    </source>
</evidence>